<evidence type="ECO:0000259" key="3">
    <source>
        <dbReference type="Pfam" id="PF04608"/>
    </source>
</evidence>
<sequence>MVQSWVTNIFNRLSSRKKPSPPVPAAVWQNPLYFIAFGLGSGAVPFAPGTFGTLMAIPFYLLLRPLPLGIYLLVVLAFVILSSLLCEHISRNIHLHDHPGMCIDEFAGFFVAMINAPHGFSWILLGFLLFRLFDIWKPWPIYFLDKNVHGGFGMVLDDVVAGLYAMIVIQLIGVIT</sequence>
<feature type="transmembrane region" description="Helical" evidence="2">
    <location>
        <begin position="32"/>
        <end position="62"/>
    </location>
</feature>
<comment type="caution">
    <text evidence="4">The sequence shown here is derived from an EMBL/GenBank/DDBJ whole genome shotgun (WGS) entry which is preliminary data.</text>
</comment>
<keyword evidence="2" id="KW-1133">Transmembrane helix</keyword>
<protein>
    <recommendedName>
        <fullName evidence="1">Phosphatidylglycerophosphatase A</fullName>
        <ecNumber evidence="1">3.1.3.27</ecNumber>
    </recommendedName>
    <alternativeName>
        <fullName evidence="1">Phosphatidylglycerolphosphate phosphatase A</fullName>
    </alternativeName>
</protein>
<name>A0A370GN68_9COXI</name>
<comment type="pathway">
    <text evidence="1">Phospholipid metabolism; phosphatidylglycerol biosynthesis; phosphatidylglycerol from CDP-diacylglycerol: step 2/2.</text>
</comment>
<dbReference type="GO" id="GO:0008962">
    <property type="term" value="F:phosphatidylglycerophosphatase activity"/>
    <property type="evidence" value="ECO:0007669"/>
    <property type="project" value="UniProtKB-EC"/>
</dbReference>
<keyword evidence="1" id="KW-0460">Magnesium</keyword>
<feature type="transmembrane region" description="Helical" evidence="2">
    <location>
        <begin position="150"/>
        <end position="175"/>
    </location>
</feature>
<dbReference type="AlphaFoldDB" id="A0A370GN68"/>
<dbReference type="Proteomes" id="UP000254720">
    <property type="component" value="Unassembled WGS sequence"/>
</dbReference>
<dbReference type="PIRSF" id="PIRSF006162">
    <property type="entry name" value="PgpA"/>
    <property type="match status" value="1"/>
</dbReference>
<dbReference type="Pfam" id="PF04608">
    <property type="entry name" value="PgpA"/>
    <property type="match status" value="1"/>
</dbReference>
<dbReference type="SUPFAM" id="SSF101307">
    <property type="entry name" value="YutG-like"/>
    <property type="match status" value="1"/>
</dbReference>
<dbReference type="PANTHER" id="PTHR36305">
    <property type="entry name" value="PHOSPHATIDYLGLYCEROPHOSPHATASE A"/>
    <property type="match status" value="1"/>
</dbReference>
<keyword evidence="1" id="KW-0442">Lipid degradation</keyword>
<dbReference type="OrthoDB" id="9804091at2"/>
<evidence type="ECO:0000313" key="5">
    <source>
        <dbReference type="Proteomes" id="UP000254720"/>
    </source>
</evidence>
<feature type="domain" description="YutG/PgpA" evidence="3">
    <location>
        <begin position="35"/>
        <end position="172"/>
    </location>
</feature>
<gene>
    <name evidence="4" type="ORF">C8D86_10754</name>
</gene>
<reference evidence="4 5" key="1">
    <citation type="submission" date="2018-07" db="EMBL/GenBank/DDBJ databases">
        <title>Genomic Encyclopedia of Type Strains, Phase IV (KMG-IV): sequencing the most valuable type-strain genomes for metagenomic binning, comparative biology and taxonomic classification.</title>
        <authorList>
            <person name="Goeker M."/>
        </authorList>
    </citation>
    <scope>NUCLEOTIDE SEQUENCE [LARGE SCALE GENOMIC DNA]</scope>
    <source>
        <strain evidence="4 5">DSM 16500</strain>
    </source>
</reference>
<feature type="transmembrane region" description="Helical" evidence="2">
    <location>
        <begin position="106"/>
        <end position="130"/>
    </location>
</feature>
<dbReference type="InterPro" id="IPR036681">
    <property type="entry name" value="PgpA-like_sf"/>
</dbReference>
<evidence type="ECO:0000313" key="4">
    <source>
        <dbReference type="EMBL" id="RDI45175.1"/>
    </source>
</evidence>
<dbReference type="RefSeq" id="WP_114834093.1">
    <property type="nucleotide sequence ID" value="NZ_LR699114.1"/>
</dbReference>
<keyword evidence="1" id="KW-0378">Hydrolase</keyword>
<comment type="subcellular location">
    <subcellularLocation>
        <location evidence="1">Cell inner membrane</location>
        <topology evidence="1">Multi-pass membrane protein</topology>
    </subcellularLocation>
</comment>
<keyword evidence="1" id="KW-0443">Lipid metabolism</keyword>
<dbReference type="InterPro" id="IPR007686">
    <property type="entry name" value="YutG/PgpA"/>
</dbReference>
<evidence type="ECO:0000256" key="2">
    <source>
        <dbReference type="SAM" id="Phobius"/>
    </source>
</evidence>
<keyword evidence="1" id="KW-1208">Phospholipid metabolism</keyword>
<comment type="cofactor">
    <cofactor evidence="1">
        <name>Mg(2+)</name>
        <dbReference type="ChEBI" id="CHEBI:18420"/>
    </cofactor>
</comment>
<keyword evidence="5" id="KW-1185">Reference proteome</keyword>
<dbReference type="PANTHER" id="PTHR36305:SF1">
    <property type="entry name" value="PHOSPHATIDYLGLYCEROPHOSPHATASE A"/>
    <property type="match status" value="1"/>
</dbReference>
<dbReference type="CDD" id="cd06971">
    <property type="entry name" value="PgpA"/>
    <property type="match status" value="1"/>
</dbReference>
<dbReference type="GO" id="GO:0005886">
    <property type="term" value="C:plasma membrane"/>
    <property type="evidence" value="ECO:0007669"/>
    <property type="project" value="UniProtKB-SubCell"/>
</dbReference>
<feature type="transmembrane region" description="Helical" evidence="2">
    <location>
        <begin position="68"/>
        <end position="86"/>
    </location>
</feature>
<dbReference type="EMBL" id="QQAX01000007">
    <property type="protein sequence ID" value="RDI45175.1"/>
    <property type="molecule type" value="Genomic_DNA"/>
</dbReference>
<evidence type="ECO:0000256" key="1">
    <source>
        <dbReference type="PIRNR" id="PIRNR006162"/>
    </source>
</evidence>
<comment type="catalytic activity">
    <reaction evidence="1">
        <text>a 1,2-diacyl-sn-glycero-3-phospho-(1'-sn-glycero-3'-phosphate) + H2O = a 1,2-diacyl-sn-glycero-3-phospho-(1'-sn-glycerol) + phosphate</text>
        <dbReference type="Rhea" id="RHEA:33751"/>
        <dbReference type="ChEBI" id="CHEBI:15377"/>
        <dbReference type="ChEBI" id="CHEBI:43474"/>
        <dbReference type="ChEBI" id="CHEBI:60110"/>
        <dbReference type="ChEBI" id="CHEBI:64716"/>
        <dbReference type="EC" id="3.1.3.27"/>
    </reaction>
</comment>
<keyword evidence="1 2" id="KW-0472">Membrane</keyword>
<keyword evidence="1" id="KW-0595">Phospholipid degradation</keyword>
<dbReference type="EC" id="3.1.3.27" evidence="1"/>
<accession>A0A370GN68</accession>
<organism evidence="4 5">
    <name type="scientific">Aquicella lusitana</name>
    <dbReference type="NCBI Taxonomy" id="254246"/>
    <lineage>
        <taxon>Bacteria</taxon>
        <taxon>Pseudomonadati</taxon>
        <taxon>Pseudomonadota</taxon>
        <taxon>Gammaproteobacteria</taxon>
        <taxon>Legionellales</taxon>
        <taxon>Coxiellaceae</taxon>
        <taxon>Aquicella</taxon>
    </lineage>
</organism>
<dbReference type="InterPro" id="IPR026037">
    <property type="entry name" value="PgpA"/>
</dbReference>
<keyword evidence="1" id="KW-0997">Cell inner membrane</keyword>
<keyword evidence="1" id="KW-1003">Cell membrane</keyword>
<keyword evidence="1" id="KW-0479">Metal-binding</keyword>
<proteinExistence type="predicted"/>
<dbReference type="GO" id="GO:0006655">
    <property type="term" value="P:phosphatidylglycerol biosynthetic process"/>
    <property type="evidence" value="ECO:0007669"/>
    <property type="project" value="UniProtKB-UniPathway"/>
</dbReference>
<dbReference type="GO" id="GO:0009395">
    <property type="term" value="P:phospholipid catabolic process"/>
    <property type="evidence" value="ECO:0007669"/>
    <property type="project" value="UniProtKB-KW"/>
</dbReference>
<comment type="function">
    <text evidence="1">Lipid phosphatase which dephosphorylates phosphatidylglycerophosphate (PGP) to phosphatidylglycerol (PG).</text>
</comment>
<keyword evidence="1 2" id="KW-0812">Transmembrane</keyword>
<dbReference type="UniPathway" id="UPA00084">
    <property type="reaction ID" value="UER00504"/>
</dbReference>
<dbReference type="GO" id="GO:0046872">
    <property type="term" value="F:metal ion binding"/>
    <property type="evidence" value="ECO:0007669"/>
    <property type="project" value="UniProtKB-KW"/>
</dbReference>